<evidence type="ECO:0000313" key="2">
    <source>
        <dbReference type="WBParaSite" id="PDA_v2.g8427.t1"/>
    </source>
</evidence>
<name>A0A914QX57_9BILA</name>
<dbReference type="Proteomes" id="UP000887578">
    <property type="component" value="Unplaced"/>
</dbReference>
<reference evidence="2" key="1">
    <citation type="submission" date="2022-11" db="UniProtKB">
        <authorList>
            <consortium name="WormBaseParasite"/>
        </authorList>
    </citation>
    <scope>IDENTIFICATION</scope>
</reference>
<proteinExistence type="predicted"/>
<organism evidence="1 2">
    <name type="scientific">Panagrolaimus davidi</name>
    <dbReference type="NCBI Taxonomy" id="227884"/>
    <lineage>
        <taxon>Eukaryota</taxon>
        <taxon>Metazoa</taxon>
        <taxon>Ecdysozoa</taxon>
        <taxon>Nematoda</taxon>
        <taxon>Chromadorea</taxon>
        <taxon>Rhabditida</taxon>
        <taxon>Tylenchina</taxon>
        <taxon>Panagrolaimomorpha</taxon>
        <taxon>Panagrolaimoidea</taxon>
        <taxon>Panagrolaimidae</taxon>
        <taxon>Panagrolaimus</taxon>
    </lineage>
</organism>
<dbReference type="AlphaFoldDB" id="A0A914QX57"/>
<dbReference type="WBParaSite" id="PDA_v2.g8427.t1">
    <property type="protein sequence ID" value="PDA_v2.g8427.t1"/>
    <property type="gene ID" value="PDA_v2.g8427"/>
</dbReference>
<evidence type="ECO:0000313" key="1">
    <source>
        <dbReference type="Proteomes" id="UP000887578"/>
    </source>
</evidence>
<sequence length="67" mass="7764">MCFSNTFDDETAKLVTAETATELTKVIDTSELEMFCLYRIPTAFDFETFSKFTQSHEKIEFYVKSVS</sequence>
<keyword evidence="1" id="KW-1185">Reference proteome</keyword>
<protein>
    <submittedName>
        <fullName evidence="2">Uncharacterized protein</fullName>
    </submittedName>
</protein>
<accession>A0A914QX57</accession>